<dbReference type="Proteomes" id="UP000287651">
    <property type="component" value="Unassembled WGS sequence"/>
</dbReference>
<proteinExistence type="predicted"/>
<feature type="region of interest" description="Disordered" evidence="1">
    <location>
        <begin position="124"/>
        <end position="169"/>
    </location>
</feature>
<feature type="compositionally biased region" description="Basic and acidic residues" evidence="1">
    <location>
        <begin position="59"/>
        <end position="70"/>
    </location>
</feature>
<evidence type="ECO:0000313" key="3">
    <source>
        <dbReference type="Proteomes" id="UP000287651"/>
    </source>
</evidence>
<dbReference type="EMBL" id="AMZH03015954">
    <property type="protein sequence ID" value="RRT45256.1"/>
    <property type="molecule type" value="Genomic_DNA"/>
</dbReference>
<comment type="caution">
    <text evidence="2">The sequence shown here is derived from an EMBL/GenBank/DDBJ whole genome shotgun (WGS) entry which is preliminary data.</text>
</comment>
<evidence type="ECO:0000256" key="1">
    <source>
        <dbReference type="SAM" id="MobiDB-lite"/>
    </source>
</evidence>
<accession>A0A426Y0I9</accession>
<sequence length="180" mass="20467">MATNDRYRDNQAIPPKIDCRWSISTVGSRSKKKLTVDDQLREKSTVDDRLRKKKGRRRGKEEKKIKERIPRPRAVATRGLLATAFSLARGDGASPCARRKIEVTLSSLRLRPFFQPREETERLPAWGERSRQRRRSVSSRGEKDRGDVIEPAPAIAFSPARGDGASPCTRRKIEAISPIY</sequence>
<organism evidence="2 3">
    <name type="scientific">Ensete ventricosum</name>
    <name type="common">Abyssinian banana</name>
    <name type="synonym">Musa ensete</name>
    <dbReference type="NCBI Taxonomy" id="4639"/>
    <lineage>
        <taxon>Eukaryota</taxon>
        <taxon>Viridiplantae</taxon>
        <taxon>Streptophyta</taxon>
        <taxon>Embryophyta</taxon>
        <taxon>Tracheophyta</taxon>
        <taxon>Spermatophyta</taxon>
        <taxon>Magnoliopsida</taxon>
        <taxon>Liliopsida</taxon>
        <taxon>Zingiberales</taxon>
        <taxon>Musaceae</taxon>
        <taxon>Ensete</taxon>
    </lineage>
</organism>
<feature type="region of interest" description="Disordered" evidence="1">
    <location>
        <begin position="26"/>
        <end position="71"/>
    </location>
</feature>
<evidence type="ECO:0000313" key="2">
    <source>
        <dbReference type="EMBL" id="RRT45256.1"/>
    </source>
</evidence>
<name>A0A426Y0I9_ENSVE</name>
<dbReference type="AlphaFoldDB" id="A0A426Y0I9"/>
<feature type="compositionally biased region" description="Basic and acidic residues" evidence="1">
    <location>
        <begin position="34"/>
        <end position="50"/>
    </location>
</feature>
<reference evidence="2 3" key="1">
    <citation type="journal article" date="2014" name="Agronomy (Basel)">
        <title>A Draft Genome Sequence for Ensete ventricosum, the Drought-Tolerant Tree Against Hunger.</title>
        <authorList>
            <person name="Harrison J."/>
            <person name="Moore K.A."/>
            <person name="Paszkiewicz K."/>
            <person name="Jones T."/>
            <person name="Grant M."/>
            <person name="Ambacheew D."/>
            <person name="Muzemil S."/>
            <person name="Studholme D.J."/>
        </authorList>
    </citation>
    <scope>NUCLEOTIDE SEQUENCE [LARGE SCALE GENOMIC DNA]</scope>
</reference>
<protein>
    <submittedName>
        <fullName evidence="2">Uncharacterized protein</fullName>
    </submittedName>
</protein>
<gene>
    <name evidence="2" type="ORF">B296_00038159</name>
</gene>